<gene>
    <name evidence="1" type="ORF">SAMN06296036_106134</name>
</gene>
<proteinExistence type="predicted"/>
<reference evidence="2" key="1">
    <citation type="submission" date="2017-04" db="EMBL/GenBank/DDBJ databases">
        <authorList>
            <person name="Varghese N."/>
            <person name="Submissions S."/>
        </authorList>
    </citation>
    <scope>NUCLEOTIDE SEQUENCE [LARGE SCALE GENOMIC DNA]</scope>
    <source>
        <strain evidence="2">RKEM611</strain>
    </source>
</reference>
<accession>A0A1Y6BRW2</accession>
<keyword evidence="2" id="KW-1185">Reference proteome</keyword>
<dbReference type="Proteomes" id="UP000192907">
    <property type="component" value="Unassembled WGS sequence"/>
</dbReference>
<evidence type="ECO:0000313" key="2">
    <source>
        <dbReference type="Proteomes" id="UP000192907"/>
    </source>
</evidence>
<protein>
    <submittedName>
        <fullName evidence="1">Response regulator receiver domain-containing protein</fullName>
    </submittedName>
</protein>
<dbReference type="Gene3D" id="3.40.50.2300">
    <property type="match status" value="1"/>
</dbReference>
<organism evidence="1 2">
    <name type="scientific">Pseudobacteriovorax antillogorgiicola</name>
    <dbReference type="NCBI Taxonomy" id="1513793"/>
    <lineage>
        <taxon>Bacteria</taxon>
        <taxon>Pseudomonadati</taxon>
        <taxon>Bdellovibrionota</taxon>
        <taxon>Oligoflexia</taxon>
        <taxon>Oligoflexales</taxon>
        <taxon>Pseudobacteriovoracaceae</taxon>
        <taxon>Pseudobacteriovorax</taxon>
    </lineage>
</organism>
<dbReference type="SUPFAM" id="SSF52172">
    <property type="entry name" value="CheY-like"/>
    <property type="match status" value="1"/>
</dbReference>
<name>A0A1Y6BRW2_9BACT</name>
<dbReference type="AlphaFoldDB" id="A0A1Y6BRW2"/>
<dbReference type="RefSeq" id="WP_132317883.1">
    <property type="nucleotide sequence ID" value="NZ_FWZT01000006.1"/>
</dbReference>
<evidence type="ECO:0000313" key="1">
    <source>
        <dbReference type="EMBL" id="SMF17685.1"/>
    </source>
</evidence>
<sequence>MTNKLIKMKTKSSFNQESRKAFLEELHGHQADESWQSAVAQDEPWALTHEAKRLSKSSLLDERQQADSLSNKLKEQGFVSRADKIRKLREARQNRAKLMVLASTESTVEASRQLENCDIEVFNNPKLALEAIKLRDFSAYIIDFDLPLANGLQFMTSIHHQDFEHRALVILVAKDITPEMIKQGRTLSVNHWLIPDDLEKKLAGAVAQLKDP</sequence>
<dbReference type="EMBL" id="FWZT01000006">
    <property type="protein sequence ID" value="SMF17685.1"/>
    <property type="molecule type" value="Genomic_DNA"/>
</dbReference>
<dbReference type="InterPro" id="IPR011006">
    <property type="entry name" value="CheY-like_superfamily"/>
</dbReference>
<dbReference type="STRING" id="1513793.SAMN06296036_106134"/>